<reference evidence="1 2" key="1">
    <citation type="submission" date="2020-04" db="EMBL/GenBank/DDBJ databases">
        <title>Perkinsus olseni comparative genomics.</title>
        <authorList>
            <person name="Bogema D.R."/>
        </authorList>
    </citation>
    <scope>NUCLEOTIDE SEQUENCE [LARGE SCALE GENOMIC DNA]</scope>
    <source>
        <strain evidence="1 2">ATCC PRA-207</strain>
    </source>
</reference>
<dbReference type="AlphaFoldDB" id="A0A7J6QWV1"/>
<accession>A0A7J6QWV1</accession>
<name>A0A7J6QWV1_PEROL</name>
<gene>
    <name evidence="1" type="ORF">FOZ63_030695</name>
</gene>
<protein>
    <submittedName>
        <fullName evidence="1">Uncharacterized protein</fullName>
    </submittedName>
</protein>
<organism evidence="1 2">
    <name type="scientific">Perkinsus olseni</name>
    <name type="common">Perkinsus atlanticus</name>
    <dbReference type="NCBI Taxonomy" id="32597"/>
    <lineage>
        <taxon>Eukaryota</taxon>
        <taxon>Sar</taxon>
        <taxon>Alveolata</taxon>
        <taxon>Perkinsozoa</taxon>
        <taxon>Perkinsea</taxon>
        <taxon>Perkinsida</taxon>
        <taxon>Perkinsidae</taxon>
        <taxon>Perkinsus</taxon>
    </lineage>
</organism>
<comment type="caution">
    <text evidence="1">The sequence shown here is derived from an EMBL/GenBank/DDBJ whole genome shotgun (WGS) entry which is preliminary data.</text>
</comment>
<sequence length="91" mass="9846">MSSDSSLAQLAPTTLSVIYKTLGKKHLDPDDNNHIISLRRLLLTRFPRGISLIDEPSSMAERPKSLTSGQLTRGVAASDINSKMPSIVGDI</sequence>
<keyword evidence="2" id="KW-1185">Reference proteome</keyword>
<proteinExistence type="predicted"/>
<evidence type="ECO:0000313" key="1">
    <source>
        <dbReference type="EMBL" id="KAF4712747.1"/>
    </source>
</evidence>
<dbReference type="EMBL" id="JABANO010029920">
    <property type="protein sequence ID" value="KAF4712747.1"/>
    <property type="molecule type" value="Genomic_DNA"/>
</dbReference>
<dbReference type="Proteomes" id="UP000553632">
    <property type="component" value="Unassembled WGS sequence"/>
</dbReference>
<evidence type="ECO:0000313" key="2">
    <source>
        <dbReference type="Proteomes" id="UP000553632"/>
    </source>
</evidence>